<organism evidence="2 3">
    <name type="scientific">Linnemannia gamsii</name>
    <dbReference type="NCBI Taxonomy" id="64522"/>
    <lineage>
        <taxon>Eukaryota</taxon>
        <taxon>Fungi</taxon>
        <taxon>Fungi incertae sedis</taxon>
        <taxon>Mucoromycota</taxon>
        <taxon>Mortierellomycotina</taxon>
        <taxon>Mortierellomycetes</taxon>
        <taxon>Mortierellales</taxon>
        <taxon>Mortierellaceae</taxon>
        <taxon>Linnemannia</taxon>
    </lineage>
</organism>
<evidence type="ECO:0000313" key="2">
    <source>
        <dbReference type="EMBL" id="KAG0312984.1"/>
    </source>
</evidence>
<comment type="caution">
    <text evidence="2">The sequence shown here is derived from an EMBL/GenBank/DDBJ whole genome shotgun (WGS) entry which is preliminary data.</text>
</comment>
<sequence>MSHSPPHVRHSPVLAAQPTKGILKRPATQQGQEERAPRLKWDEENLTITEAQKDSTMKIDEPKTPYVHYDHELDKVIELDDFQLEGQKKKHPALAQTPPVPSYMEGLKGDGEDEEDEEDGDNDDQEDEWDSEEDDDDEPPSKKIDHDKFAKMRAEHYHMKEALQLGHKLAEEELDALDSPPVSAGPVPPLPSFALKSNQAIKGGQSTKDSDVHMS</sequence>
<dbReference type="Pfam" id="PF04979">
    <property type="entry name" value="IPP-2"/>
    <property type="match status" value="1"/>
</dbReference>
<evidence type="ECO:0000313" key="3">
    <source>
        <dbReference type="Proteomes" id="UP000823405"/>
    </source>
</evidence>
<feature type="compositionally biased region" description="Basic residues" evidence="1">
    <location>
        <begin position="1"/>
        <end position="10"/>
    </location>
</feature>
<feature type="compositionally biased region" description="Basic and acidic residues" evidence="1">
    <location>
        <begin position="139"/>
        <end position="150"/>
    </location>
</feature>
<dbReference type="Proteomes" id="UP000823405">
    <property type="component" value="Unassembled WGS sequence"/>
</dbReference>
<evidence type="ECO:0000256" key="1">
    <source>
        <dbReference type="SAM" id="MobiDB-lite"/>
    </source>
</evidence>
<accession>A0A9P6UNS6</accession>
<dbReference type="AlphaFoldDB" id="A0A9P6UNS6"/>
<keyword evidence="3" id="KW-1185">Reference proteome</keyword>
<feature type="region of interest" description="Disordered" evidence="1">
    <location>
        <begin position="87"/>
        <end position="150"/>
    </location>
</feature>
<feature type="compositionally biased region" description="Acidic residues" evidence="1">
    <location>
        <begin position="111"/>
        <end position="138"/>
    </location>
</feature>
<dbReference type="PANTHER" id="PTHR12398:SF20">
    <property type="entry name" value="PROTEIN PHOSPHATASE 1 REGULATORY INHIBITOR SUBUNIT 2"/>
    <property type="match status" value="1"/>
</dbReference>
<reference evidence="2" key="1">
    <citation type="journal article" date="2020" name="Fungal Divers.">
        <title>Resolving the Mortierellaceae phylogeny through synthesis of multi-gene phylogenetics and phylogenomics.</title>
        <authorList>
            <person name="Vandepol N."/>
            <person name="Liber J."/>
            <person name="Desiro A."/>
            <person name="Na H."/>
            <person name="Kennedy M."/>
            <person name="Barry K."/>
            <person name="Grigoriev I.V."/>
            <person name="Miller A.N."/>
            <person name="O'Donnell K."/>
            <person name="Stajich J.E."/>
            <person name="Bonito G."/>
        </authorList>
    </citation>
    <scope>NUCLEOTIDE SEQUENCE</scope>
    <source>
        <strain evidence="2">NVP60</strain>
    </source>
</reference>
<dbReference type="GO" id="GO:0004864">
    <property type="term" value="F:protein phosphatase inhibitor activity"/>
    <property type="evidence" value="ECO:0007669"/>
    <property type="project" value="InterPro"/>
</dbReference>
<feature type="compositionally biased region" description="Polar residues" evidence="1">
    <location>
        <begin position="195"/>
        <end position="207"/>
    </location>
</feature>
<dbReference type="OrthoDB" id="551302at2759"/>
<feature type="region of interest" description="Disordered" evidence="1">
    <location>
        <begin position="1"/>
        <end position="61"/>
    </location>
</feature>
<dbReference type="GO" id="GO:0009966">
    <property type="term" value="P:regulation of signal transduction"/>
    <property type="evidence" value="ECO:0007669"/>
    <property type="project" value="InterPro"/>
</dbReference>
<protein>
    <recommendedName>
        <fullName evidence="4">Protein phosphatase inhibitor 2</fullName>
    </recommendedName>
</protein>
<feature type="region of interest" description="Disordered" evidence="1">
    <location>
        <begin position="171"/>
        <end position="215"/>
    </location>
</feature>
<evidence type="ECO:0008006" key="4">
    <source>
        <dbReference type="Google" id="ProtNLM"/>
    </source>
</evidence>
<proteinExistence type="predicted"/>
<dbReference type="InterPro" id="IPR007062">
    <property type="entry name" value="PPI-2"/>
</dbReference>
<feature type="compositionally biased region" description="Basic and acidic residues" evidence="1">
    <location>
        <begin position="32"/>
        <end position="43"/>
    </location>
</feature>
<dbReference type="EMBL" id="JAAAIN010000560">
    <property type="protein sequence ID" value="KAG0312984.1"/>
    <property type="molecule type" value="Genomic_DNA"/>
</dbReference>
<gene>
    <name evidence="2" type="ORF">BGZ97_010640</name>
</gene>
<feature type="compositionally biased region" description="Basic and acidic residues" evidence="1">
    <location>
        <begin position="51"/>
        <end position="61"/>
    </location>
</feature>
<name>A0A9P6UNS6_9FUNG</name>
<dbReference type="Gene3D" id="6.10.250.1050">
    <property type="match status" value="1"/>
</dbReference>
<dbReference type="PANTHER" id="PTHR12398">
    <property type="entry name" value="PROTEIN PHOSPHATASE INHIBITOR"/>
    <property type="match status" value="1"/>
</dbReference>